<dbReference type="Gene3D" id="3.20.20.70">
    <property type="entry name" value="Aldolase class I"/>
    <property type="match status" value="1"/>
</dbReference>
<dbReference type="Pfam" id="PF02065">
    <property type="entry name" value="Melibiase"/>
    <property type="match status" value="1"/>
</dbReference>
<feature type="domain" description="Glycosyl hydrolase family 36 N-terminal" evidence="8">
    <location>
        <begin position="36"/>
        <end position="259"/>
    </location>
</feature>
<evidence type="ECO:0000256" key="3">
    <source>
        <dbReference type="ARBA" id="ARBA00022801"/>
    </source>
</evidence>
<dbReference type="GO" id="GO:0016052">
    <property type="term" value="P:carbohydrate catabolic process"/>
    <property type="evidence" value="ECO:0007669"/>
    <property type="project" value="InterPro"/>
</dbReference>
<organism evidence="9 10">
    <name type="scientific">Actinoplanes nipponensis</name>
    <dbReference type="NCBI Taxonomy" id="135950"/>
    <lineage>
        <taxon>Bacteria</taxon>
        <taxon>Bacillati</taxon>
        <taxon>Actinomycetota</taxon>
        <taxon>Actinomycetes</taxon>
        <taxon>Micromonosporales</taxon>
        <taxon>Micromonosporaceae</taxon>
        <taxon>Actinoplanes</taxon>
    </lineage>
</organism>
<keyword evidence="4 5" id="KW-0326">Glycosidase</keyword>
<feature type="domain" description="Glycosyl hydrolase family 36 C-terminal" evidence="7">
    <location>
        <begin position="620"/>
        <end position="697"/>
    </location>
</feature>
<evidence type="ECO:0000256" key="6">
    <source>
        <dbReference type="PIRSR" id="PIRSR005536-1"/>
    </source>
</evidence>
<feature type="active site" description="Nucleophile" evidence="6">
    <location>
        <position position="451"/>
    </location>
</feature>
<accession>A0A919JIM1</accession>
<evidence type="ECO:0000259" key="8">
    <source>
        <dbReference type="Pfam" id="PF16875"/>
    </source>
</evidence>
<feature type="active site" description="Proton donor" evidence="6">
    <location>
        <position position="519"/>
    </location>
</feature>
<dbReference type="EC" id="3.2.1.22" evidence="2 5"/>
<evidence type="ECO:0000313" key="9">
    <source>
        <dbReference type="EMBL" id="GIE47484.1"/>
    </source>
</evidence>
<dbReference type="PANTHER" id="PTHR43053:SF3">
    <property type="entry name" value="ALPHA-GALACTOSIDASE C-RELATED"/>
    <property type="match status" value="1"/>
</dbReference>
<evidence type="ECO:0000313" key="10">
    <source>
        <dbReference type="Proteomes" id="UP000647172"/>
    </source>
</evidence>
<evidence type="ECO:0000256" key="2">
    <source>
        <dbReference type="ARBA" id="ARBA00012755"/>
    </source>
</evidence>
<comment type="caution">
    <text evidence="9">The sequence shown here is derived from an EMBL/GenBank/DDBJ whole genome shotgun (WGS) entry which is preliminary data.</text>
</comment>
<dbReference type="RefSeq" id="WP_203765593.1">
    <property type="nucleotide sequence ID" value="NZ_BAAAYJ010000050.1"/>
</dbReference>
<keyword evidence="10" id="KW-1185">Reference proteome</keyword>
<dbReference type="InterPro" id="IPR038417">
    <property type="entry name" value="Alpga-gal_N_sf"/>
</dbReference>
<dbReference type="InterPro" id="IPR031704">
    <property type="entry name" value="Glyco_hydro_36_N"/>
</dbReference>
<dbReference type="PANTHER" id="PTHR43053">
    <property type="entry name" value="GLYCOSIDASE FAMILY 31"/>
    <property type="match status" value="1"/>
</dbReference>
<dbReference type="SUPFAM" id="SSF51445">
    <property type="entry name" value="(Trans)glycosidases"/>
    <property type="match status" value="1"/>
</dbReference>
<dbReference type="Gene3D" id="2.60.40.1180">
    <property type="entry name" value="Golgi alpha-mannosidase II"/>
    <property type="match status" value="1"/>
</dbReference>
<comment type="catalytic activity">
    <reaction evidence="1 5">
        <text>Hydrolysis of terminal, non-reducing alpha-D-galactose residues in alpha-D-galactosides, including galactose oligosaccharides, galactomannans and galactolipids.</text>
        <dbReference type="EC" id="3.2.1.22"/>
    </reaction>
</comment>
<dbReference type="PRINTS" id="PR00743">
    <property type="entry name" value="GLHYDRLASE36"/>
</dbReference>
<evidence type="ECO:0000256" key="1">
    <source>
        <dbReference type="ARBA" id="ARBA00001255"/>
    </source>
</evidence>
<comment type="similarity">
    <text evidence="5">Belongs to the glycosyl hydrolase.</text>
</comment>
<evidence type="ECO:0000256" key="4">
    <source>
        <dbReference type="ARBA" id="ARBA00023295"/>
    </source>
</evidence>
<dbReference type="InterPro" id="IPR013785">
    <property type="entry name" value="Aldolase_TIM"/>
</dbReference>
<dbReference type="Proteomes" id="UP000647172">
    <property type="component" value="Unassembled WGS sequence"/>
</dbReference>
<evidence type="ECO:0000256" key="5">
    <source>
        <dbReference type="PIRNR" id="PIRNR005536"/>
    </source>
</evidence>
<dbReference type="GO" id="GO:0004557">
    <property type="term" value="F:alpha-galactosidase activity"/>
    <property type="evidence" value="ECO:0007669"/>
    <property type="project" value="UniProtKB-UniRule"/>
</dbReference>
<gene>
    <name evidence="9" type="primary">galA_3</name>
    <name evidence="9" type="ORF">Ani05nite_10180</name>
</gene>
<dbReference type="Gene3D" id="2.70.98.60">
    <property type="entry name" value="alpha-galactosidase from lactobacil brevis"/>
    <property type="match status" value="1"/>
</dbReference>
<sequence length="702" mass="77579">MTGAQPGAVRHDAGTGTWILYGRSTAYALRLAAGSVWHVWWGPALTPEQVAELPLPRRDHDDVLGEELPGEGGERFGPPSVQVSFADGTRAVEWVPAGHHIDGGHLCVALADRHYPLRLELHYRVRPDTDVIERWTRVHHTGGAEPVSVTTLDAASWTLPAHHVHRLSHVGGETTVEFQLQRTVLRTGEFTLTSRRGVTRHEVNPWLMVDQGDATEEHGRVWSVALAWSGSWRITTRRTLAGNVTVSGGPGHGGPPWLLRPGETGETPVFAGLYSDGGFGAASRQWHAYIRGHVLPAADEVRPVLYNSWEACGFAVDEPGQRALAGIAAGLGVELYVVDDGWFGARTDDRAGLGDWWPNPARFPDGLGPLIAEVHRLGMRFGLWVEPEMVNPDSELYRRRPDWVLHMDHRRRTEIRHQLVLNLADPEVAEWTHAWLDRLLTDHEIDYLKWDSNRAFTEAGWPGAADPGRLLLDHTRNLYAIIDRLRAAHPRLRIEACASGGGRVDLGMLGRADQTWPSDNTDPVDRIAIQEGYGQIYPPATMGACAGDSPNVVTGRAASLRFRLHVAMAGVLGLSGDLRAWPEAERREAADLLAAYRRIRPVVQHGDLYRLRPAALDRATVVQYVGADAGETVVLAWRAVTRPREVDVPLVRLRGLDPSARYRDVERGVLVDGAVLMHAGLDLALPPGDQASVLWHLRRVRR</sequence>
<reference evidence="9" key="1">
    <citation type="submission" date="2021-01" db="EMBL/GenBank/DDBJ databases">
        <title>Whole genome shotgun sequence of Actinoplanes nipponensis NBRC 14063.</title>
        <authorList>
            <person name="Komaki H."/>
            <person name="Tamura T."/>
        </authorList>
    </citation>
    <scope>NUCLEOTIDE SEQUENCE</scope>
    <source>
        <strain evidence="9">NBRC 14063</strain>
    </source>
</reference>
<dbReference type="PIRSF" id="PIRSF005536">
    <property type="entry name" value="Agal"/>
    <property type="match status" value="1"/>
</dbReference>
<dbReference type="Pfam" id="PF16875">
    <property type="entry name" value="Glyco_hydro_36N"/>
    <property type="match status" value="1"/>
</dbReference>
<dbReference type="AlphaFoldDB" id="A0A919JIM1"/>
<dbReference type="InterPro" id="IPR050985">
    <property type="entry name" value="Alpha-glycosidase_related"/>
</dbReference>
<dbReference type="InterPro" id="IPR017853">
    <property type="entry name" value="GH"/>
</dbReference>
<evidence type="ECO:0000259" key="7">
    <source>
        <dbReference type="Pfam" id="PF16874"/>
    </source>
</evidence>
<dbReference type="InterPro" id="IPR031705">
    <property type="entry name" value="Glyco_hydro_36_C"/>
</dbReference>
<protein>
    <recommendedName>
        <fullName evidence="2 5">Alpha-galactosidase</fullName>
        <ecNumber evidence="2 5">3.2.1.22</ecNumber>
    </recommendedName>
</protein>
<dbReference type="FunFam" id="3.20.20.70:FF:000118">
    <property type="entry name" value="Alpha-galactosidase"/>
    <property type="match status" value="1"/>
</dbReference>
<dbReference type="EMBL" id="BOMQ01000012">
    <property type="protein sequence ID" value="GIE47484.1"/>
    <property type="molecule type" value="Genomic_DNA"/>
</dbReference>
<dbReference type="InterPro" id="IPR002252">
    <property type="entry name" value="Glyco_hydro_36"/>
</dbReference>
<keyword evidence="3 5" id="KW-0378">Hydrolase</keyword>
<dbReference type="Pfam" id="PF16874">
    <property type="entry name" value="Glyco_hydro_36C"/>
    <property type="match status" value="1"/>
</dbReference>
<dbReference type="CDD" id="cd14791">
    <property type="entry name" value="GH36"/>
    <property type="match status" value="1"/>
</dbReference>
<name>A0A919JIM1_9ACTN</name>
<dbReference type="InterPro" id="IPR013780">
    <property type="entry name" value="Glyco_hydro_b"/>
</dbReference>
<proteinExistence type="inferred from homology"/>